<evidence type="ECO:0000313" key="1">
    <source>
        <dbReference type="EMBL" id="GAL95895.1"/>
    </source>
</evidence>
<reference evidence="2" key="1">
    <citation type="journal article" date="2015" name="Genome">
        <title>Whole Genome Sequence of the Non-Microcystin-Producing Microcystis aeruginosa Strain NIES-44.</title>
        <authorList>
            <person name="Okano K."/>
            <person name="Miyata N."/>
            <person name="Ozaki Y."/>
        </authorList>
    </citation>
    <scope>NUCLEOTIDE SEQUENCE [LARGE SCALE GENOMIC DNA]</scope>
    <source>
        <strain evidence="2">NIES-44</strain>
    </source>
</reference>
<protein>
    <recommendedName>
        <fullName evidence="3">DUF4258 domain-containing protein</fullName>
    </recommendedName>
</protein>
<dbReference type="EMBL" id="BBPA01000077">
    <property type="protein sequence ID" value="GAL95895.1"/>
    <property type="molecule type" value="Genomic_DNA"/>
</dbReference>
<evidence type="ECO:0000313" key="2">
    <source>
        <dbReference type="Proteomes" id="UP000030321"/>
    </source>
</evidence>
<proteinExistence type="predicted"/>
<dbReference type="Proteomes" id="UP000030321">
    <property type="component" value="Unassembled WGS sequence"/>
</dbReference>
<comment type="caution">
    <text evidence="1">The sequence shown here is derived from an EMBL/GenBank/DDBJ whole genome shotgun (WGS) entry which is preliminary data.</text>
</comment>
<dbReference type="RefSeq" id="WP_045362937.1">
    <property type="nucleotide sequence ID" value="NZ_BBPA01000077.1"/>
</dbReference>
<dbReference type="InterPro" id="IPR025354">
    <property type="entry name" value="DUF4258"/>
</dbReference>
<gene>
    <name evidence="1" type="ORF">N44_04751</name>
</gene>
<evidence type="ECO:0008006" key="3">
    <source>
        <dbReference type="Google" id="ProtNLM"/>
    </source>
</evidence>
<sequence length="84" mass="9959">MKPIRLTKHAREQCIERGTNEQEIIGAIRYGTRQSAKQGRDKYQTIIQTNSYWQGKFYPLKKVVPIVTETEQELIVITVYTYYF</sequence>
<dbReference type="AlphaFoldDB" id="A0A0A1W1P4"/>
<accession>A0A0A1W1P4</accession>
<name>A0A0A1W1P4_MICAE</name>
<organism evidence="1 2">
    <name type="scientific">Microcystis aeruginosa NIES-44</name>
    <dbReference type="NCBI Taxonomy" id="449439"/>
    <lineage>
        <taxon>Bacteria</taxon>
        <taxon>Bacillati</taxon>
        <taxon>Cyanobacteriota</taxon>
        <taxon>Cyanophyceae</taxon>
        <taxon>Oscillatoriophycideae</taxon>
        <taxon>Chroococcales</taxon>
        <taxon>Microcystaceae</taxon>
        <taxon>Microcystis</taxon>
    </lineage>
</organism>
<dbReference type="Pfam" id="PF14076">
    <property type="entry name" value="DUF4258"/>
    <property type="match status" value="1"/>
</dbReference>